<dbReference type="Pfam" id="PF13561">
    <property type="entry name" value="adh_short_C2"/>
    <property type="match status" value="1"/>
</dbReference>
<dbReference type="InterPro" id="IPR002347">
    <property type="entry name" value="SDR_fam"/>
</dbReference>
<sequence length="247" mass="26222">MATTQTTHISLQSSRVVIAGGTSGVGFAVAQAAALAGAEVTIASSSLRRVQDAVEQLPKGTRGEAVDFTDETRVSAFFERVGAFDHLVYTAGESLFLKTLAELSIEDARKAFDVRYWGAVTTVKHAAPYMRSGGSITLTGGVASSRPLSSWVIPSSLLGAMESLTRALAVELAPLRVNAVKPGVLRTNLWSKLSDADRNDLYETVGNKLLVQRVGEASEVANAYLYLMQQGYSTGQVIVVDGGHMLV</sequence>
<dbReference type="InterPro" id="IPR051122">
    <property type="entry name" value="SDR_DHRS6-like"/>
</dbReference>
<evidence type="ECO:0000313" key="4">
    <source>
        <dbReference type="Proteomes" id="UP000494329"/>
    </source>
</evidence>
<evidence type="ECO:0000256" key="2">
    <source>
        <dbReference type="ARBA" id="ARBA00023002"/>
    </source>
</evidence>
<dbReference type="Gene3D" id="3.40.50.720">
    <property type="entry name" value="NAD(P)-binding Rossmann-like Domain"/>
    <property type="match status" value="1"/>
</dbReference>
<dbReference type="SUPFAM" id="SSF51735">
    <property type="entry name" value="NAD(P)-binding Rossmann-fold domains"/>
    <property type="match status" value="1"/>
</dbReference>
<dbReference type="PRINTS" id="PR00081">
    <property type="entry name" value="GDHRDH"/>
</dbReference>
<dbReference type="PANTHER" id="PTHR43477:SF1">
    <property type="entry name" value="DIHYDROANTICAPSIN 7-DEHYDROGENASE"/>
    <property type="match status" value="1"/>
</dbReference>
<dbReference type="AlphaFoldDB" id="A0A6J5EDE5"/>
<dbReference type="RefSeq" id="WP_175113131.1">
    <property type="nucleotide sequence ID" value="NZ_CADIKF010000037.1"/>
</dbReference>
<dbReference type="EC" id="1.1.1.392" evidence="3"/>
<evidence type="ECO:0000313" key="3">
    <source>
        <dbReference type="EMBL" id="CAB3764283.1"/>
    </source>
</evidence>
<dbReference type="PANTHER" id="PTHR43477">
    <property type="entry name" value="DIHYDROANTICAPSIN 7-DEHYDROGENASE"/>
    <property type="match status" value="1"/>
</dbReference>
<comment type="similarity">
    <text evidence="1">Belongs to the short-chain dehydrogenases/reductases (SDR) family.</text>
</comment>
<organism evidence="3 4">
    <name type="scientific">Paraburkholderia solisilvae</name>
    <dbReference type="NCBI Taxonomy" id="624376"/>
    <lineage>
        <taxon>Bacteria</taxon>
        <taxon>Pseudomonadati</taxon>
        <taxon>Pseudomonadota</taxon>
        <taxon>Betaproteobacteria</taxon>
        <taxon>Burkholderiales</taxon>
        <taxon>Burkholderiaceae</taxon>
        <taxon>Paraburkholderia</taxon>
    </lineage>
</organism>
<accession>A0A6J5EDE5</accession>
<dbReference type="EMBL" id="CADIKF010000037">
    <property type="protein sequence ID" value="CAB3764283.1"/>
    <property type="molecule type" value="Genomic_DNA"/>
</dbReference>
<reference evidence="3 4" key="1">
    <citation type="submission" date="2020-04" db="EMBL/GenBank/DDBJ databases">
        <authorList>
            <person name="De Canck E."/>
        </authorList>
    </citation>
    <scope>NUCLEOTIDE SEQUENCE [LARGE SCALE GENOMIC DNA]</scope>
    <source>
        <strain evidence="3 4">LMG 29739</strain>
    </source>
</reference>
<protein>
    <submittedName>
        <fullName evidence="3">3-alpha-hydroxycholanate dehydrogenase (NADP(+))</fullName>
        <ecNumber evidence="3">1.1.1.392</ecNumber>
    </submittedName>
</protein>
<evidence type="ECO:0000256" key="1">
    <source>
        <dbReference type="ARBA" id="ARBA00006484"/>
    </source>
</evidence>
<dbReference type="GO" id="GO:0016491">
    <property type="term" value="F:oxidoreductase activity"/>
    <property type="evidence" value="ECO:0007669"/>
    <property type="project" value="UniProtKB-KW"/>
</dbReference>
<keyword evidence="2 3" id="KW-0560">Oxidoreductase</keyword>
<dbReference type="Proteomes" id="UP000494329">
    <property type="component" value="Unassembled WGS sequence"/>
</dbReference>
<name>A0A6J5EDE5_9BURK</name>
<proteinExistence type="inferred from homology"/>
<dbReference type="InterPro" id="IPR036291">
    <property type="entry name" value="NAD(P)-bd_dom_sf"/>
</dbReference>
<gene>
    <name evidence="3" type="primary">baiA_1</name>
    <name evidence="3" type="ORF">LMG29739_04319</name>
</gene>
<keyword evidence="4" id="KW-1185">Reference proteome</keyword>